<proteinExistence type="predicted"/>
<dbReference type="PANTHER" id="PTHR33885:SF3">
    <property type="entry name" value="PHAGE SHOCK PROTEIN C"/>
    <property type="match status" value="1"/>
</dbReference>
<keyword evidence="10" id="KW-1185">Reference proteome</keyword>
<feature type="transmembrane region" description="Helical" evidence="7">
    <location>
        <begin position="242"/>
        <end position="262"/>
    </location>
</feature>
<keyword evidence="4 7" id="KW-1133">Transmembrane helix</keyword>
<evidence type="ECO:0000256" key="2">
    <source>
        <dbReference type="ARBA" id="ARBA00022475"/>
    </source>
</evidence>
<reference evidence="10" key="1">
    <citation type="journal article" date="2019" name="Int. J. Syst. Evol. Microbiol.">
        <title>The Global Catalogue of Microorganisms (GCM) 10K type strain sequencing project: providing services to taxonomists for standard genome sequencing and annotation.</title>
        <authorList>
            <consortium name="The Broad Institute Genomics Platform"/>
            <consortium name="The Broad Institute Genome Sequencing Center for Infectious Disease"/>
            <person name="Wu L."/>
            <person name="Ma J."/>
        </authorList>
    </citation>
    <scope>NUCLEOTIDE SEQUENCE [LARGE SCALE GENOMIC DNA]</scope>
    <source>
        <strain evidence="10">JCM 17342</strain>
    </source>
</reference>
<dbReference type="EMBL" id="BAABAL010000006">
    <property type="protein sequence ID" value="GAA4000228.1"/>
    <property type="molecule type" value="Genomic_DNA"/>
</dbReference>
<keyword evidence="3 7" id="KW-0812">Transmembrane</keyword>
<feature type="transmembrane region" description="Helical" evidence="7">
    <location>
        <begin position="44"/>
        <end position="68"/>
    </location>
</feature>
<feature type="transmembrane region" description="Helical" evidence="7">
    <location>
        <begin position="107"/>
        <end position="128"/>
    </location>
</feature>
<feature type="compositionally biased region" description="Basic and acidic residues" evidence="6">
    <location>
        <begin position="192"/>
        <end position="203"/>
    </location>
</feature>
<gene>
    <name evidence="9" type="ORF">GCM10022247_20740</name>
</gene>
<comment type="caution">
    <text evidence="9">The sequence shown here is derived from an EMBL/GenBank/DDBJ whole genome shotgun (WGS) entry which is preliminary data.</text>
</comment>
<evidence type="ECO:0000256" key="5">
    <source>
        <dbReference type="ARBA" id="ARBA00023136"/>
    </source>
</evidence>
<feature type="region of interest" description="Disordered" evidence="6">
    <location>
        <begin position="166"/>
        <end position="209"/>
    </location>
</feature>
<feature type="domain" description="Phage shock protein PspC N-terminal" evidence="8">
    <location>
        <begin position="14"/>
        <end position="70"/>
    </location>
</feature>
<protein>
    <submittedName>
        <fullName evidence="9">PspC domain-containing protein</fullName>
    </submittedName>
</protein>
<feature type="transmembrane region" description="Helical" evidence="7">
    <location>
        <begin position="268"/>
        <end position="288"/>
    </location>
</feature>
<dbReference type="InterPro" id="IPR052027">
    <property type="entry name" value="PspC"/>
</dbReference>
<keyword evidence="2" id="KW-1003">Cell membrane</keyword>
<dbReference type="PANTHER" id="PTHR33885">
    <property type="entry name" value="PHAGE SHOCK PROTEIN C"/>
    <property type="match status" value="1"/>
</dbReference>
<organism evidence="9 10">
    <name type="scientific">Allokutzneria multivorans</name>
    <dbReference type="NCBI Taxonomy" id="1142134"/>
    <lineage>
        <taxon>Bacteria</taxon>
        <taxon>Bacillati</taxon>
        <taxon>Actinomycetota</taxon>
        <taxon>Actinomycetes</taxon>
        <taxon>Pseudonocardiales</taxon>
        <taxon>Pseudonocardiaceae</taxon>
        <taxon>Allokutzneria</taxon>
    </lineage>
</organism>
<evidence type="ECO:0000313" key="10">
    <source>
        <dbReference type="Proteomes" id="UP001501747"/>
    </source>
</evidence>
<name>A0ABP7RNZ6_9PSEU</name>
<evidence type="ECO:0000256" key="7">
    <source>
        <dbReference type="SAM" id="Phobius"/>
    </source>
</evidence>
<dbReference type="Proteomes" id="UP001501747">
    <property type="component" value="Unassembled WGS sequence"/>
</dbReference>
<evidence type="ECO:0000256" key="1">
    <source>
        <dbReference type="ARBA" id="ARBA00004162"/>
    </source>
</evidence>
<evidence type="ECO:0000313" key="9">
    <source>
        <dbReference type="EMBL" id="GAA4000228.1"/>
    </source>
</evidence>
<evidence type="ECO:0000256" key="4">
    <source>
        <dbReference type="ARBA" id="ARBA00022989"/>
    </source>
</evidence>
<dbReference type="Pfam" id="PF04024">
    <property type="entry name" value="PspC"/>
    <property type="match status" value="1"/>
</dbReference>
<sequence>MSVEETLRDFWKTRPRRPKRGRKVAGVATAIGNRYGIDPVLVRVAFVVFAIYGGLGILLYLLAVLFFPQEGDSGSPAGALLGRGASSTSALATVLLALMLLPLSGLLLALHVWSAIMVAALGAGLYVLHKNRGAHRQPATPTGPVVVSTPMTTDNGFQGSEFRTETLRQPGQQETQTMTTDQQSTAAPADGEQVRRETAEHAQENPPAWDPLGAAPFAWDLPEPAAAVDDEIEPQPRTRSKITAVTVAVSIIVAGVMGLGVLDGWVPDHVAAGAVTAVLAAGLLVGAFRKGGKGLVLLAIPAIAATVTLANDASWRDYQSRFQGYDSSIGSYYDNSGNYYGTQTWTPRSWDEVKRGSDLATGSATATAGSFMLKQGTARLDLSQLPPLPSGEQVLVHAWVDQGTLQVTLPQGETDADITCYAKSGTVNCLDQVGRGSDVRRAAVSHGTDNTSGGGRIVLNAEVKSGKVEVTR</sequence>
<keyword evidence="5 7" id="KW-0472">Membrane</keyword>
<evidence type="ECO:0000259" key="8">
    <source>
        <dbReference type="Pfam" id="PF04024"/>
    </source>
</evidence>
<accession>A0ABP7RNZ6</accession>
<dbReference type="InterPro" id="IPR007168">
    <property type="entry name" value="Phageshock_PspC_N"/>
</dbReference>
<feature type="compositionally biased region" description="Low complexity" evidence="6">
    <location>
        <begin position="172"/>
        <end position="185"/>
    </location>
</feature>
<evidence type="ECO:0000256" key="6">
    <source>
        <dbReference type="SAM" id="MobiDB-lite"/>
    </source>
</evidence>
<feature type="transmembrane region" description="Helical" evidence="7">
    <location>
        <begin position="80"/>
        <end position="101"/>
    </location>
</feature>
<evidence type="ECO:0000256" key="3">
    <source>
        <dbReference type="ARBA" id="ARBA00022692"/>
    </source>
</evidence>
<dbReference type="RefSeq" id="WP_344873210.1">
    <property type="nucleotide sequence ID" value="NZ_BAABAL010000006.1"/>
</dbReference>
<comment type="subcellular location">
    <subcellularLocation>
        <location evidence="1">Cell membrane</location>
        <topology evidence="1">Single-pass membrane protein</topology>
    </subcellularLocation>
</comment>
<feature type="transmembrane region" description="Helical" evidence="7">
    <location>
        <begin position="295"/>
        <end position="315"/>
    </location>
</feature>